<accession>G9YNX4</accession>
<feature type="domain" description="DUF4261" evidence="3">
    <location>
        <begin position="579"/>
        <end position="654"/>
    </location>
</feature>
<evidence type="ECO:0000259" key="2">
    <source>
        <dbReference type="Pfam" id="PF05076"/>
    </source>
</evidence>
<comment type="caution">
    <text evidence="4">The sequence shown here is derived from an EMBL/GenBank/DDBJ whole genome shotgun (WGS) entry which is preliminary data.</text>
</comment>
<dbReference type="Proteomes" id="UP000004459">
    <property type="component" value="Unassembled WGS sequence"/>
</dbReference>
<evidence type="ECO:0000256" key="1">
    <source>
        <dbReference type="SAM" id="MobiDB-lite"/>
    </source>
</evidence>
<protein>
    <recommendedName>
        <fullName evidence="6">DUF4261 domain-containing protein</fullName>
    </recommendedName>
</protein>
<evidence type="ECO:0000313" key="5">
    <source>
        <dbReference type="Proteomes" id="UP000004459"/>
    </source>
</evidence>
<evidence type="ECO:0000313" key="4">
    <source>
        <dbReference type="EMBL" id="EHM53124.1"/>
    </source>
</evidence>
<evidence type="ECO:0008006" key="6">
    <source>
        <dbReference type="Google" id="ProtNLM"/>
    </source>
</evidence>
<dbReference type="AlphaFoldDB" id="G9YNX4"/>
<dbReference type="EMBL" id="AGCK01000084">
    <property type="protein sequence ID" value="EHM53124.1"/>
    <property type="molecule type" value="Genomic_DNA"/>
</dbReference>
<feature type="compositionally biased region" description="Acidic residues" evidence="1">
    <location>
        <begin position="392"/>
        <end position="404"/>
    </location>
</feature>
<organism evidence="4 5">
    <name type="scientific">Flavonifractor plautii ATCC 29863</name>
    <dbReference type="NCBI Taxonomy" id="411475"/>
    <lineage>
        <taxon>Bacteria</taxon>
        <taxon>Bacillati</taxon>
        <taxon>Bacillota</taxon>
        <taxon>Clostridia</taxon>
        <taxon>Eubacteriales</taxon>
        <taxon>Oscillospiraceae</taxon>
        <taxon>Flavonifractor</taxon>
    </lineage>
</organism>
<dbReference type="InterPro" id="IPR025357">
    <property type="entry name" value="DUF4261"/>
</dbReference>
<dbReference type="PATRIC" id="fig|411475.3.peg.1041"/>
<proteinExistence type="predicted"/>
<feature type="domain" description="Suppressor of fused-like" evidence="2">
    <location>
        <begin position="714"/>
        <end position="880"/>
    </location>
</feature>
<name>G9YNX4_FLAPL</name>
<dbReference type="InterPro" id="IPR020941">
    <property type="entry name" value="SUFU-like_domain"/>
</dbReference>
<sequence length="887" mass="100904">MKTEETDMGYQDEDEPSEEGFLEMLADYEKLSKLQEQYRELPHSPQRVELCREAVAVADRLEEPSEQMIGRFDLAYAYIFGDDPAKALPVCAEFMRLHQENPGELGDAVISVAMLAGSIARRLPQIPLEQCKSLLAEFRDQVRTYGLGERLWQCHAGEFAMMTGDLAALEEHLDRFQAAERDDVSDCAVCETGAMAEYLLALGRRTEAVALVEELLEKQEFCEEQPWKLLSILTDDALERNDLQEAERFSAAMVIQPIKTASDLRRAGTLLRMKRASGDWKDGLKLLKKALPWTANFWDQELLFYFYLGAASFCHAHSAQHAEVKLPPVPGFTDCPENGLYDCAALARWFWSRAEKIGARFDRRNGCPNYRERLKRLMNDPLKKEESKMGEIEQEQEEPLEEALGESGQSRKGSFAGFVLLSEGEWDKRQFIQDMKEKWDIAVVEDADQRDDAVVFKVDDMIAAVSLMPAPIPNGEAEANAENNYLWKDAVKVAKEHRAHLMVAVLGKEENILEKGMFYTKLAAACCRQKYAVGVYTSGVVFEPRFYESFADMMQEGELPIFNWVWFGLYRSKGGLNAYTYGMDVFGKDEMEVLNADAEPDDLRNFLASLTGFVLENNIELQDGKTIGFTAEDKHTITRSPGVSLPEEQMTLKISWNPLDDGGEDDSDGENPKDEGQNEPEVYTEDEVEAVEDHIERCFGQVETVLHELVSPDIHVDIYVVAPSEERNYYTLLTMGMGAHRMNVPKELAEYKLERAELAIALPADWKLNQESIQDERWYWPIRLLKALARLPIVNDTWLAWGHTMDNTRPFAENTELCAFILAGAQSPVEGCQVCTLPDGDEINFYQVLPLYRNELEYKLQHDADALLDRMADISFVVRTDRRNIIR</sequence>
<gene>
    <name evidence="4" type="ORF">HMPREF0372_01202</name>
</gene>
<dbReference type="Pfam" id="PF05076">
    <property type="entry name" value="SUFU"/>
    <property type="match status" value="1"/>
</dbReference>
<dbReference type="HOGENOM" id="CLU_325104_0_0_9"/>
<reference evidence="4 5" key="1">
    <citation type="submission" date="2011-08" db="EMBL/GenBank/DDBJ databases">
        <authorList>
            <person name="Weinstock G."/>
            <person name="Sodergren E."/>
            <person name="Clifton S."/>
            <person name="Fulton L."/>
            <person name="Fulton B."/>
            <person name="Courtney L."/>
            <person name="Fronick C."/>
            <person name="Harrison M."/>
            <person name="Strong C."/>
            <person name="Farmer C."/>
            <person name="Delahaunty K."/>
            <person name="Markovic C."/>
            <person name="Hall O."/>
            <person name="Minx P."/>
            <person name="Tomlinson C."/>
            <person name="Mitreva M."/>
            <person name="Hou S."/>
            <person name="Chen J."/>
            <person name="Wollam A."/>
            <person name="Pepin K.H."/>
            <person name="Johnson M."/>
            <person name="Bhonagiri V."/>
            <person name="Zhang X."/>
            <person name="Suruliraj S."/>
            <person name="Warren W."/>
            <person name="Chinwalla A."/>
            <person name="Mardis E.R."/>
            <person name="Wilson R.K."/>
        </authorList>
    </citation>
    <scope>NUCLEOTIDE SEQUENCE [LARGE SCALE GENOMIC DNA]</scope>
    <source>
        <strain evidence="4 5">ATCC 29863</strain>
    </source>
</reference>
<feature type="region of interest" description="Disordered" evidence="1">
    <location>
        <begin position="656"/>
        <end position="682"/>
    </location>
</feature>
<evidence type="ECO:0000259" key="3">
    <source>
        <dbReference type="Pfam" id="PF14080"/>
    </source>
</evidence>
<dbReference type="Pfam" id="PF14080">
    <property type="entry name" value="DUF4261"/>
    <property type="match status" value="1"/>
</dbReference>
<feature type="region of interest" description="Disordered" evidence="1">
    <location>
        <begin position="385"/>
        <end position="410"/>
    </location>
</feature>